<dbReference type="GO" id="GO:0043565">
    <property type="term" value="F:sequence-specific DNA binding"/>
    <property type="evidence" value="ECO:0007669"/>
    <property type="project" value="InterPro"/>
</dbReference>
<dbReference type="Pfam" id="PF12833">
    <property type="entry name" value="HTH_18"/>
    <property type="match status" value="1"/>
</dbReference>
<accession>A0A7H0I7S4</accession>
<dbReference type="InterPro" id="IPR050204">
    <property type="entry name" value="AraC_XylS_family_regulators"/>
</dbReference>
<dbReference type="EMBL" id="CP060828">
    <property type="protein sequence ID" value="QNP68840.1"/>
    <property type="molecule type" value="Genomic_DNA"/>
</dbReference>
<reference evidence="5 6" key="1">
    <citation type="submission" date="2020-08" db="EMBL/GenBank/DDBJ databases">
        <title>A novel species.</title>
        <authorList>
            <person name="Gao J."/>
        </authorList>
    </citation>
    <scope>NUCLEOTIDE SEQUENCE [LARGE SCALE GENOMIC DNA]</scope>
    <source>
        <strain evidence="5 6">CRXT-G-22</strain>
    </source>
</reference>
<organism evidence="5 6">
    <name type="scientific">Streptomyces roseirectus</name>
    <dbReference type="NCBI Taxonomy" id="2768066"/>
    <lineage>
        <taxon>Bacteria</taxon>
        <taxon>Bacillati</taxon>
        <taxon>Actinomycetota</taxon>
        <taxon>Actinomycetes</taxon>
        <taxon>Kitasatosporales</taxon>
        <taxon>Streptomycetaceae</taxon>
        <taxon>Streptomyces</taxon>
    </lineage>
</organism>
<keyword evidence="6" id="KW-1185">Reference proteome</keyword>
<dbReference type="InterPro" id="IPR018060">
    <property type="entry name" value="HTH_AraC"/>
</dbReference>
<evidence type="ECO:0000259" key="4">
    <source>
        <dbReference type="PROSITE" id="PS01124"/>
    </source>
</evidence>
<evidence type="ECO:0000256" key="3">
    <source>
        <dbReference type="ARBA" id="ARBA00023163"/>
    </source>
</evidence>
<keyword evidence="3" id="KW-0804">Transcription</keyword>
<dbReference type="Gene3D" id="1.10.10.60">
    <property type="entry name" value="Homeodomain-like"/>
    <property type="match status" value="1"/>
</dbReference>
<sequence length="303" mass="33742">MEVYGPCGVRRGEGWELAWRPPDRRLRPGVLSYRGYHLRLGQPRSRLELPTGTVTLLFGFEGRLLLTDVSQRGRAAGTAVSCEATAYSSLVSAVRPCATIGRHDGHLSGIEVVLEPWAAYNLLGVAMHDWAGQIVDASLLTGDRMCVVNDMLTAMPRWEERFALLDETFIRWRADGPAYSPRVLWAWRELCRTSGAVPIRHLAECTGWSWRQFEQRFREQIGATAKTAARIMRLQKALTLLEAGRPLPQTAMACGFSDQSHLTREIRAMTGRTGPQLTVVRGKSREEPSALDRVSGQVSSVLV</sequence>
<dbReference type="Proteomes" id="UP000516052">
    <property type="component" value="Chromosome"/>
</dbReference>
<name>A0A7H0I7S4_9ACTN</name>
<evidence type="ECO:0000313" key="6">
    <source>
        <dbReference type="Proteomes" id="UP000516052"/>
    </source>
</evidence>
<evidence type="ECO:0000256" key="1">
    <source>
        <dbReference type="ARBA" id="ARBA00023015"/>
    </source>
</evidence>
<evidence type="ECO:0000313" key="5">
    <source>
        <dbReference type="EMBL" id="QNP68840.1"/>
    </source>
</evidence>
<dbReference type="KEGG" id="sroi:IAG44_04810"/>
<dbReference type="PANTHER" id="PTHR46796:SF15">
    <property type="entry name" value="BLL1074 PROTEIN"/>
    <property type="match status" value="1"/>
</dbReference>
<gene>
    <name evidence="5" type="ORF">IAG44_04810</name>
</gene>
<dbReference type="SMART" id="SM00342">
    <property type="entry name" value="HTH_ARAC"/>
    <property type="match status" value="1"/>
</dbReference>
<dbReference type="PANTHER" id="PTHR46796">
    <property type="entry name" value="HTH-TYPE TRANSCRIPTIONAL ACTIVATOR RHAS-RELATED"/>
    <property type="match status" value="1"/>
</dbReference>
<dbReference type="AlphaFoldDB" id="A0A7H0I7S4"/>
<dbReference type="RefSeq" id="WP_187745879.1">
    <property type="nucleotide sequence ID" value="NZ_CP060828.1"/>
</dbReference>
<keyword evidence="1" id="KW-0805">Transcription regulation</keyword>
<protein>
    <submittedName>
        <fullName evidence="5">AraC family transcriptional regulator</fullName>
    </submittedName>
</protein>
<keyword evidence="2" id="KW-0238">DNA-binding</keyword>
<proteinExistence type="predicted"/>
<feature type="domain" description="HTH araC/xylS-type" evidence="4">
    <location>
        <begin position="199"/>
        <end position="280"/>
    </location>
</feature>
<dbReference type="PROSITE" id="PS01124">
    <property type="entry name" value="HTH_ARAC_FAMILY_2"/>
    <property type="match status" value="1"/>
</dbReference>
<evidence type="ECO:0000256" key="2">
    <source>
        <dbReference type="ARBA" id="ARBA00023125"/>
    </source>
</evidence>
<dbReference type="GO" id="GO:0003700">
    <property type="term" value="F:DNA-binding transcription factor activity"/>
    <property type="evidence" value="ECO:0007669"/>
    <property type="project" value="InterPro"/>
</dbReference>